<evidence type="ECO:0000313" key="2">
    <source>
        <dbReference type="Proteomes" id="UP000003240"/>
    </source>
</evidence>
<evidence type="ECO:0000313" key="1">
    <source>
        <dbReference type="EMBL" id="EGO65277.1"/>
    </source>
</evidence>
<protein>
    <submittedName>
        <fullName evidence="1">Integrase catalytic subunit</fullName>
    </submittedName>
</protein>
<organism evidence="1 2">
    <name type="scientific">Acetonema longum DSM 6540</name>
    <dbReference type="NCBI Taxonomy" id="1009370"/>
    <lineage>
        <taxon>Bacteria</taxon>
        <taxon>Bacillati</taxon>
        <taxon>Bacillota</taxon>
        <taxon>Negativicutes</taxon>
        <taxon>Acetonemataceae</taxon>
        <taxon>Acetonema</taxon>
    </lineage>
</organism>
<comment type="caution">
    <text evidence="1">The sequence shown here is derived from an EMBL/GenBank/DDBJ whole genome shotgun (WGS) entry which is preliminary data.</text>
</comment>
<reference evidence="1 2" key="1">
    <citation type="journal article" date="2011" name="EMBO J.">
        <title>Structural diversity of bacterial flagellar motors.</title>
        <authorList>
            <person name="Chen S."/>
            <person name="Beeby M."/>
            <person name="Murphy G.E."/>
            <person name="Leadbetter J.R."/>
            <person name="Hendrixson D.R."/>
            <person name="Briegel A."/>
            <person name="Li Z."/>
            <person name="Shi J."/>
            <person name="Tocheva E.I."/>
            <person name="Muller A."/>
            <person name="Dobro M.J."/>
            <person name="Jensen G.J."/>
        </authorList>
    </citation>
    <scope>NUCLEOTIDE SEQUENCE [LARGE SCALE GENOMIC DNA]</scope>
    <source>
        <strain evidence="1 2">DSM 6540</strain>
    </source>
</reference>
<sequence>MPMATLKLASWIDAHIKAYEYFDGVSKITVPDNTKTAVMTPDRVDPIQSN</sequence>
<accession>F7NFA4</accession>
<dbReference type="AlphaFoldDB" id="F7NFA4"/>
<dbReference type="STRING" id="1009370.ALO_03656"/>
<proteinExistence type="predicted"/>
<gene>
    <name evidence="1" type="ORF">ALO_03656</name>
</gene>
<dbReference type="Proteomes" id="UP000003240">
    <property type="component" value="Unassembled WGS sequence"/>
</dbReference>
<keyword evidence="2" id="KW-1185">Reference proteome</keyword>
<name>F7NFA4_9FIRM</name>
<dbReference type="EMBL" id="AFGF01000022">
    <property type="protein sequence ID" value="EGO65277.1"/>
    <property type="molecule type" value="Genomic_DNA"/>
</dbReference>